<dbReference type="GeneID" id="92756147"/>
<name>A0A5B3GWS3_9BACT</name>
<evidence type="ECO:0000313" key="1">
    <source>
        <dbReference type="EMBL" id="KAA2371215.1"/>
    </source>
</evidence>
<evidence type="ECO:0000313" key="2">
    <source>
        <dbReference type="EMBL" id="KAA2377940.1"/>
    </source>
</evidence>
<dbReference type="EMBL" id="VVXK01000004">
    <property type="protein sequence ID" value="KAA2371215.1"/>
    <property type="molecule type" value="Genomic_DNA"/>
</dbReference>
<dbReference type="Proteomes" id="UP000322658">
    <property type="component" value="Unassembled WGS sequence"/>
</dbReference>
<comment type="caution">
    <text evidence="2">The sequence shown here is derived from an EMBL/GenBank/DDBJ whole genome shotgun (WGS) entry which is preliminary data.</text>
</comment>
<dbReference type="RefSeq" id="WP_015547862.1">
    <property type="nucleotide sequence ID" value="NZ_CATVWL010000049.1"/>
</dbReference>
<dbReference type="AlphaFoldDB" id="A0A5B3GWS3"/>
<protein>
    <recommendedName>
        <fullName evidence="5">Lipoprotein</fullName>
    </recommendedName>
</protein>
<dbReference type="PROSITE" id="PS51257">
    <property type="entry name" value="PROKAR_LIPOPROTEIN"/>
    <property type="match status" value="1"/>
</dbReference>
<gene>
    <name evidence="2" type="ORF">F2Y07_01130</name>
    <name evidence="1" type="ORF">F2Y13_04530</name>
</gene>
<dbReference type="Proteomes" id="UP000323567">
    <property type="component" value="Unassembled WGS sequence"/>
</dbReference>
<evidence type="ECO:0000313" key="4">
    <source>
        <dbReference type="Proteomes" id="UP000323567"/>
    </source>
</evidence>
<evidence type="ECO:0008006" key="5">
    <source>
        <dbReference type="Google" id="ProtNLM"/>
    </source>
</evidence>
<evidence type="ECO:0000313" key="3">
    <source>
        <dbReference type="Proteomes" id="UP000322658"/>
    </source>
</evidence>
<dbReference type="EMBL" id="VVXJ01000002">
    <property type="protein sequence ID" value="KAA2377940.1"/>
    <property type="molecule type" value="Genomic_DNA"/>
</dbReference>
<sequence>MKFQNILLLLTACLLAGSCSDDDNDGAWFLPRTLQVMDAKTDAPRANEPLTLNFIGDDGELYSHRHTTDENGCIHFKGSTRGEYRAAFSYFPGTASDCFHSFRLDSGDEAPIIMTVEPLAKEFRSAIVITGMLADAKGSDTNNEYIQFMALEEIDFAQTPYCVIACRNNKVNAKGWVQGSYVTYKFNLTSGRAAKGTFFYVGGVNKRLNGNSSADISGANWICSVDYNTQAGADGIGDKTTGFLHNYNSNGNKNIADGIAVFKGTEVDEKSVPCDAVFYGATITTDVYNPAGYGYRIPDNDLYSTKNLLSGVGQPFFGQGTNTFLFPDGGNDAGEFVFFGGSFTQGGYYRGRSAVCRKLAADASGSLADIESGDGVTTYL</sequence>
<accession>A0A5B3GWS3</accession>
<organism evidence="2 3">
    <name type="scientific">Alistipes shahii</name>
    <dbReference type="NCBI Taxonomy" id="328814"/>
    <lineage>
        <taxon>Bacteria</taxon>
        <taxon>Pseudomonadati</taxon>
        <taxon>Bacteroidota</taxon>
        <taxon>Bacteroidia</taxon>
        <taxon>Bacteroidales</taxon>
        <taxon>Rikenellaceae</taxon>
        <taxon>Alistipes</taxon>
    </lineage>
</organism>
<reference evidence="3 4" key="1">
    <citation type="journal article" date="2019" name="Nat. Med.">
        <title>A library of human gut bacterial isolates paired with longitudinal multiomics data enables mechanistic microbiome research.</title>
        <authorList>
            <person name="Poyet M."/>
            <person name="Groussin M."/>
            <person name="Gibbons S.M."/>
            <person name="Avila-Pacheco J."/>
            <person name="Jiang X."/>
            <person name="Kearney S.M."/>
            <person name="Perrotta A.R."/>
            <person name="Berdy B."/>
            <person name="Zhao S."/>
            <person name="Lieberman T.D."/>
            <person name="Swanson P.K."/>
            <person name="Smith M."/>
            <person name="Roesemann S."/>
            <person name="Alexander J.E."/>
            <person name="Rich S.A."/>
            <person name="Livny J."/>
            <person name="Vlamakis H."/>
            <person name="Clish C."/>
            <person name="Bullock K."/>
            <person name="Deik A."/>
            <person name="Scott J."/>
            <person name="Pierce K.A."/>
            <person name="Xavier R.J."/>
            <person name="Alm E.J."/>
        </authorList>
    </citation>
    <scope>NUCLEOTIDE SEQUENCE [LARGE SCALE GENOMIC DNA]</scope>
    <source>
        <strain evidence="2 3">BIOML-A1</strain>
        <strain evidence="1 4">BIOML-A2</strain>
    </source>
</reference>
<proteinExistence type="predicted"/>